<dbReference type="Proteomes" id="UP000739411">
    <property type="component" value="Unassembled WGS sequence"/>
</dbReference>
<protein>
    <submittedName>
        <fullName evidence="2">Transglutaminase family protein</fullName>
    </submittedName>
</protein>
<proteinExistence type="predicted"/>
<dbReference type="PANTHER" id="PTHR33490:SF7">
    <property type="entry name" value="BLR2979 PROTEIN"/>
    <property type="match status" value="1"/>
</dbReference>
<comment type="caution">
    <text evidence="2">The sequence shown here is derived from an EMBL/GenBank/DDBJ whole genome shotgun (WGS) entry which is preliminary data.</text>
</comment>
<feature type="domain" description="Transglutaminase-like" evidence="1">
    <location>
        <begin position="184"/>
        <end position="256"/>
    </location>
</feature>
<reference evidence="2 3" key="1">
    <citation type="submission" date="2020-10" db="EMBL/GenBank/DDBJ databases">
        <title>Connecting structure to function with the recovery of over 1000 high-quality activated sludge metagenome-assembled genomes encoding full-length rRNA genes using long-read sequencing.</title>
        <authorList>
            <person name="Singleton C.M."/>
            <person name="Petriglieri F."/>
            <person name="Kristensen J.M."/>
            <person name="Kirkegaard R.H."/>
            <person name="Michaelsen T.Y."/>
            <person name="Andersen M.H."/>
            <person name="Karst S.M."/>
            <person name="Dueholm M.S."/>
            <person name="Nielsen P.H."/>
            <person name="Albertsen M."/>
        </authorList>
    </citation>
    <scope>NUCLEOTIDE SEQUENCE [LARGE SCALE GENOMIC DNA]</scope>
    <source>
        <strain evidence="2">EsbW_18-Q3-R4-48_BATAC.463</strain>
    </source>
</reference>
<evidence type="ECO:0000313" key="2">
    <source>
        <dbReference type="EMBL" id="MBK7417109.1"/>
    </source>
</evidence>
<gene>
    <name evidence="2" type="ORF">IPJ38_20385</name>
</gene>
<evidence type="ECO:0000313" key="3">
    <source>
        <dbReference type="Proteomes" id="UP000739411"/>
    </source>
</evidence>
<dbReference type="InterPro" id="IPR038765">
    <property type="entry name" value="Papain-like_cys_pep_sf"/>
</dbReference>
<dbReference type="Gene3D" id="3.10.620.30">
    <property type="match status" value="1"/>
</dbReference>
<organism evidence="2 3">
    <name type="scientific">Candidatus Dechloromonas phosphorivorans</name>
    <dbReference type="NCBI Taxonomy" id="2899244"/>
    <lineage>
        <taxon>Bacteria</taxon>
        <taxon>Pseudomonadati</taxon>
        <taxon>Pseudomonadota</taxon>
        <taxon>Betaproteobacteria</taxon>
        <taxon>Rhodocyclales</taxon>
        <taxon>Azonexaceae</taxon>
        <taxon>Dechloromonas</taxon>
    </lineage>
</organism>
<dbReference type="EMBL" id="JADJMS010000047">
    <property type="protein sequence ID" value="MBK7417109.1"/>
    <property type="molecule type" value="Genomic_DNA"/>
</dbReference>
<accession>A0A935MUW9</accession>
<dbReference type="InterPro" id="IPR002931">
    <property type="entry name" value="Transglutaminase-like"/>
</dbReference>
<name>A0A935MUW9_9RHOO</name>
<sequence>MEKTPVRYHVLHETFYDYGGNVSLSQQQLHLSPRILAWQQIIEQRVDVVPAPTWRRDGQDAFGNPVTWIAFHAPHDSLKISSEMTVAVTPHLPENLEASLAWEVLRDRLAYDATVPKPEDLDATRFLFESAHVRIKHELAHYAADCFPPDTPVLIGAQALMAKIFREFKFDPEATTVSTPVMEVLEKKRGVCQDFAHLMIACLRALGLSARYVSGYLLTRPPPGKPRLIGADASHAWVSVYAPGFDDNWVDFDPTNNLLPNTEHITIAVGRDFGDISPLRGIILGGGGAEPEVEVTVTPLDEEELPTLRKEDLEAVKVATPKPPEKGHRVAGCRD</sequence>
<evidence type="ECO:0000259" key="1">
    <source>
        <dbReference type="SMART" id="SM00460"/>
    </source>
</evidence>
<dbReference type="PANTHER" id="PTHR33490">
    <property type="entry name" value="BLR5614 PROTEIN-RELATED"/>
    <property type="match status" value="1"/>
</dbReference>
<dbReference type="SUPFAM" id="SSF54001">
    <property type="entry name" value="Cysteine proteinases"/>
    <property type="match status" value="1"/>
</dbReference>
<dbReference type="SMART" id="SM00460">
    <property type="entry name" value="TGc"/>
    <property type="match status" value="1"/>
</dbReference>
<dbReference type="InterPro" id="IPR013589">
    <property type="entry name" value="Bac_transglu_N"/>
</dbReference>
<dbReference type="AlphaFoldDB" id="A0A935MUW9"/>
<dbReference type="Pfam" id="PF08379">
    <property type="entry name" value="Bact_transglu_N"/>
    <property type="match status" value="1"/>
</dbReference>
<dbReference type="Pfam" id="PF01841">
    <property type="entry name" value="Transglut_core"/>
    <property type="match status" value="1"/>
</dbReference>